<name>A0ABS8GGW4_9MICC</name>
<evidence type="ECO:0000256" key="1">
    <source>
        <dbReference type="SAM" id="MobiDB-lite"/>
    </source>
</evidence>
<dbReference type="InterPro" id="IPR045436">
    <property type="entry name" value="DUF6507"/>
</dbReference>
<evidence type="ECO:0000313" key="3">
    <source>
        <dbReference type="Proteomes" id="UP001139168"/>
    </source>
</evidence>
<proteinExistence type="predicted"/>
<reference evidence="2" key="1">
    <citation type="submission" date="2021-10" db="EMBL/GenBank/DDBJ databases">
        <title>Novel species in genus Arthrobacter.</title>
        <authorList>
            <person name="Liu Y."/>
        </authorList>
    </citation>
    <scope>NUCLEOTIDE SEQUENCE</scope>
    <source>
        <strain evidence="2">Zg-Y786</strain>
    </source>
</reference>
<dbReference type="RefSeq" id="WP_227890709.1">
    <property type="nucleotide sequence ID" value="NZ_JAJFZQ010000005.1"/>
</dbReference>
<feature type="region of interest" description="Disordered" evidence="1">
    <location>
        <begin position="128"/>
        <end position="149"/>
    </location>
</feature>
<feature type="region of interest" description="Disordered" evidence="1">
    <location>
        <begin position="1"/>
        <end position="22"/>
    </location>
</feature>
<sequence>MKFDLHTTPGVPPSSANGGDGNFDVTPSVIASILTDVGAQAQAFNNLAGAVEAATAGICEAANAWPVADQMTGLNTYLLQRYLRIIGARTANNITAVTDVVTILISADQEMSATARSCAAQAAQASISDDPLADPNAPIRVGPGPAAVQ</sequence>
<accession>A0ABS8GGW4</accession>
<organism evidence="2 3">
    <name type="scientific">Arthrobacter gengyunqii</name>
    <dbReference type="NCBI Taxonomy" id="2886940"/>
    <lineage>
        <taxon>Bacteria</taxon>
        <taxon>Bacillati</taxon>
        <taxon>Actinomycetota</taxon>
        <taxon>Actinomycetes</taxon>
        <taxon>Micrococcales</taxon>
        <taxon>Micrococcaceae</taxon>
        <taxon>Arthrobacter</taxon>
    </lineage>
</organism>
<comment type="caution">
    <text evidence="2">The sequence shown here is derived from an EMBL/GenBank/DDBJ whole genome shotgun (WGS) entry which is preliminary data.</text>
</comment>
<dbReference type="Proteomes" id="UP001139168">
    <property type="component" value="Unassembled WGS sequence"/>
</dbReference>
<dbReference type="EMBL" id="JAJFZQ010000005">
    <property type="protein sequence ID" value="MCC3265891.1"/>
    <property type="molecule type" value="Genomic_DNA"/>
</dbReference>
<evidence type="ECO:0000313" key="2">
    <source>
        <dbReference type="EMBL" id="MCC3265891.1"/>
    </source>
</evidence>
<keyword evidence="3" id="KW-1185">Reference proteome</keyword>
<protein>
    <recommendedName>
        <fullName evidence="4">PE domain-containing protein</fullName>
    </recommendedName>
</protein>
<evidence type="ECO:0008006" key="4">
    <source>
        <dbReference type="Google" id="ProtNLM"/>
    </source>
</evidence>
<gene>
    <name evidence="2" type="ORF">LJ752_07520</name>
</gene>
<dbReference type="Pfam" id="PF20117">
    <property type="entry name" value="DUF6507"/>
    <property type="match status" value="1"/>
</dbReference>